<dbReference type="AlphaFoldDB" id="Q6AK55"/>
<keyword evidence="1" id="KW-0472">Membrane</keyword>
<organism evidence="2 3">
    <name type="scientific">Desulfotalea psychrophila (strain LSv54 / DSM 12343)</name>
    <dbReference type="NCBI Taxonomy" id="177439"/>
    <lineage>
        <taxon>Bacteria</taxon>
        <taxon>Pseudomonadati</taxon>
        <taxon>Thermodesulfobacteriota</taxon>
        <taxon>Desulfobulbia</taxon>
        <taxon>Desulfobulbales</taxon>
        <taxon>Desulfocapsaceae</taxon>
        <taxon>Desulfotalea</taxon>
    </lineage>
</organism>
<keyword evidence="1" id="KW-1133">Transmembrane helix</keyword>
<keyword evidence="3" id="KW-1185">Reference proteome</keyword>
<gene>
    <name evidence="2" type="ordered locus">DP2542</name>
</gene>
<evidence type="ECO:0000313" key="2">
    <source>
        <dbReference type="EMBL" id="CAG37271.1"/>
    </source>
</evidence>
<dbReference type="EMBL" id="CR522870">
    <property type="protein sequence ID" value="CAG37271.1"/>
    <property type="molecule type" value="Genomic_DNA"/>
</dbReference>
<evidence type="ECO:0008006" key="4">
    <source>
        <dbReference type="Google" id="ProtNLM"/>
    </source>
</evidence>
<feature type="transmembrane region" description="Helical" evidence="1">
    <location>
        <begin position="41"/>
        <end position="61"/>
    </location>
</feature>
<proteinExistence type="predicted"/>
<sequence>MGMKLLLLLIGMVLILEGLPYVASPVAMQEWLVKLSEMEPRHLRTMGAVAMVLGFLLCFFVQRSGLFV</sequence>
<keyword evidence="1" id="KW-0812">Transmembrane</keyword>
<dbReference type="KEGG" id="dps:DP2542"/>
<evidence type="ECO:0000256" key="1">
    <source>
        <dbReference type="SAM" id="Phobius"/>
    </source>
</evidence>
<name>Q6AK55_DESPS</name>
<dbReference type="eggNOG" id="COG3242">
    <property type="taxonomic scope" value="Bacteria"/>
</dbReference>
<dbReference type="Proteomes" id="UP000000602">
    <property type="component" value="Chromosome"/>
</dbReference>
<dbReference type="Pfam" id="PF09838">
    <property type="entry name" value="DUF2065"/>
    <property type="match status" value="1"/>
</dbReference>
<dbReference type="InterPro" id="IPR019201">
    <property type="entry name" value="DUF2065"/>
</dbReference>
<evidence type="ECO:0000313" key="3">
    <source>
        <dbReference type="Proteomes" id="UP000000602"/>
    </source>
</evidence>
<reference evidence="3" key="1">
    <citation type="journal article" date="2004" name="Environ. Microbiol.">
        <title>The genome of Desulfotalea psychrophila, a sulfate-reducing bacterium from permanently cold Arctic sediments.</title>
        <authorList>
            <person name="Rabus R."/>
            <person name="Ruepp A."/>
            <person name="Frickey T."/>
            <person name="Rattei T."/>
            <person name="Fartmann B."/>
            <person name="Stark M."/>
            <person name="Bauer M."/>
            <person name="Zibat A."/>
            <person name="Lombardot T."/>
            <person name="Becker I."/>
            <person name="Amann J."/>
            <person name="Gellner K."/>
            <person name="Teeling H."/>
            <person name="Leuschner W.D."/>
            <person name="Gloeckner F.-O."/>
            <person name="Lupas A.N."/>
            <person name="Amann R."/>
            <person name="Klenk H.-P."/>
        </authorList>
    </citation>
    <scope>NUCLEOTIDE SEQUENCE [LARGE SCALE GENOMIC DNA]</scope>
    <source>
        <strain evidence="3">DSM 12343 / LSv54</strain>
    </source>
</reference>
<dbReference type="STRING" id="177439.DP2542"/>
<protein>
    <recommendedName>
        <fullName evidence="4">DUF2065 domain-containing protein</fullName>
    </recommendedName>
</protein>
<dbReference type="HOGENOM" id="CLU_179416_2_2_7"/>
<accession>Q6AK55</accession>